<accession>A0ABQ9STQ8</accession>
<evidence type="ECO:0000313" key="2">
    <source>
        <dbReference type="Proteomes" id="UP001241169"/>
    </source>
</evidence>
<gene>
    <name evidence="1" type="ORF">CPAR01_05869</name>
</gene>
<organism evidence="1 2">
    <name type="scientific">Colletotrichum paranaense</name>
    <dbReference type="NCBI Taxonomy" id="1914294"/>
    <lineage>
        <taxon>Eukaryota</taxon>
        <taxon>Fungi</taxon>
        <taxon>Dikarya</taxon>
        <taxon>Ascomycota</taxon>
        <taxon>Pezizomycotina</taxon>
        <taxon>Sordariomycetes</taxon>
        <taxon>Hypocreomycetidae</taxon>
        <taxon>Glomerellales</taxon>
        <taxon>Glomerellaceae</taxon>
        <taxon>Colletotrichum</taxon>
        <taxon>Colletotrichum acutatum species complex</taxon>
    </lineage>
</organism>
<sequence length="194" mass="20087">MHTSLLITIILHYNTIQLIPSNIHYLHSFKTNPHFTNTNNTTNTTNTNTIKMHASAILVTLLAATSMAAPSPAIANHEGAGAGQFIARQDPKLKQAQDRLTGARNAAMEAIENGGGKGRKLGEMNCGTLCSQCQTGAVTSAVGKIAICGTAALGLAVVSGPIGIFLDVVGFAGCEAEAIGELNKSEAECQTIVG</sequence>
<evidence type="ECO:0000313" key="1">
    <source>
        <dbReference type="EMBL" id="KAK1542482.1"/>
    </source>
</evidence>
<protein>
    <submittedName>
        <fullName evidence="1">Uncharacterized protein</fullName>
    </submittedName>
</protein>
<dbReference type="Proteomes" id="UP001241169">
    <property type="component" value="Unassembled WGS sequence"/>
</dbReference>
<dbReference type="GeneID" id="85374044"/>
<proteinExistence type="predicted"/>
<dbReference type="EMBL" id="MOPA01000004">
    <property type="protein sequence ID" value="KAK1542482.1"/>
    <property type="molecule type" value="Genomic_DNA"/>
</dbReference>
<reference evidence="1 2" key="1">
    <citation type="submission" date="2016-10" db="EMBL/GenBank/DDBJ databases">
        <title>The genome sequence of Colletotrichum fioriniae PJ7.</title>
        <authorList>
            <person name="Baroncelli R."/>
        </authorList>
    </citation>
    <scope>NUCLEOTIDE SEQUENCE [LARGE SCALE GENOMIC DNA]</scope>
    <source>
        <strain evidence="1 2">IMI 384185</strain>
    </source>
</reference>
<dbReference type="RefSeq" id="XP_060351611.1">
    <property type="nucleotide sequence ID" value="XM_060490145.1"/>
</dbReference>
<name>A0ABQ9STQ8_9PEZI</name>
<comment type="caution">
    <text evidence="1">The sequence shown here is derived from an EMBL/GenBank/DDBJ whole genome shotgun (WGS) entry which is preliminary data.</text>
</comment>
<keyword evidence="2" id="KW-1185">Reference proteome</keyword>